<evidence type="ECO:0000313" key="2">
    <source>
        <dbReference type="EMBL" id="KRX12512.1"/>
    </source>
</evidence>
<dbReference type="EMBL" id="JYDL01000357">
    <property type="protein sequence ID" value="KRX12512.1"/>
    <property type="molecule type" value="Genomic_DNA"/>
</dbReference>
<accession>A0A0V0RDQ3</accession>
<dbReference type="AlphaFoldDB" id="A0A0V0RDQ3"/>
<keyword evidence="3" id="KW-1185">Reference proteome</keyword>
<reference evidence="2 3" key="1">
    <citation type="submission" date="2015-01" db="EMBL/GenBank/DDBJ databases">
        <title>Evolution of Trichinella species and genotypes.</title>
        <authorList>
            <person name="Korhonen P.K."/>
            <person name="Edoardo P."/>
            <person name="Giuseppe L.R."/>
            <person name="Gasser R.B."/>
        </authorList>
    </citation>
    <scope>NUCLEOTIDE SEQUENCE [LARGE SCALE GENOMIC DNA]</scope>
    <source>
        <strain evidence="2">ISS37</strain>
    </source>
</reference>
<feature type="region of interest" description="Disordered" evidence="1">
    <location>
        <begin position="216"/>
        <end position="235"/>
    </location>
</feature>
<name>A0A0V0RDQ3_9BILA</name>
<protein>
    <submittedName>
        <fullName evidence="2">Uncharacterized protein</fullName>
    </submittedName>
</protein>
<evidence type="ECO:0000256" key="1">
    <source>
        <dbReference type="SAM" id="MobiDB-lite"/>
    </source>
</evidence>
<organism evidence="2 3">
    <name type="scientific">Trichinella nelsoni</name>
    <dbReference type="NCBI Taxonomy" id="6336"/>
    <lineage>
        <taxon>Eukaryota</taxon>
        <taxon>Metazoa</taxon>
        <taxon>Ecdysozoa</taxon>
        <taxon>Nematoda</taxon>
        <taxon>Enoplea</taxon>
        <taxon>Dorylaimia</taxon>
        <taxon>Trichinellida</taxon>
        <taxon>Trichinellidae</taxon>
        <taxon>Trichinella</taxon>
    </lineage>
</organism>
<gene>
    <name evidence="2" type="ORF">T07_2139</name>
</gene>
<evidence type="ECO:0000313" key="3">
    <source>
        <dbReference type="Proteomes" id="UP000054630"/>
    </source>
</evidence>
<dbReference type="Proteomes" id="UP000054630">
    <property type="component" value="Unassembled WGS sequence"/>
</dbReference>
<proteinExistence type="predicted"/>
<sequence length="235" mass="24822">MWTMPPQIIAYQIFHTTSSGQDISGVVGSGAVSPPLLVFTKEISLAVIKAAISSSRGRVTLLTGAILVLLITNFTTVSPDTTALPYAISDASPYPCNSTSLMQSVPAGNQHLGSLISDISGISAIQSRQSFSIFCGRGVSQSTPLRHSTCNIRLALTKNGERYPNGSKIFIITLNSPLFVICWSGLATETIGKVIMSSLLSHTIPSAIFALLSDTTSSSGSDRNTEGSLLDHFVK</sequence>
<comment type="caution">
    <text evidence="2">The sequence shown here is derived from an EMBL/GenBank/DDBJ whole genome shotgun (WGS) entry which is preliminary data.</text>
</comment>
<dbReference type="OrthoDB" id="5917664at2759"/>